<keyword evidence="6" id="KW-1185">Reference proteome</keyword>
<comment type="caution">
    <text evidence="3">The sequence shown here is derived from an EMBL/GenBank/DDBJ whole genome shotgun (WGS) entry which is preliminary data.</text>
</comment>
<accession>A0A9X3MB82</accession>
<dbReference type="AlphaFoldDB" id="A0A9X3MB82"/>
<evidence type="ECO:0000313" key="5">
    <source>
        <dbReference type="Proteomes" id="UP001146430"/>
    </source>
</evidence>
<dbReference type="EMBL" id="JAKMUU010000005">
    <property type="protein sequence ID" value="MCZ9307677.1"/>
    <property type="molecule type" value="Genomic_DNA"/>
</dbReference>
<feature type="transmembrane region" description="Helical" evidence="2">
    <location>
        <begin position="67"/>
        <end position="90"/>
    </location>
</feature>
<dbReference type="EMBL" id="JAVBID010000016">
    <property type="protein sequence ID" value="MDV2424880.1"/>
    <property type="molecule type" value="Genomic_DNA"/>
</dbReference>
<evidence type="ECO:0000313" key="6">
    <source>
        <dbReference type="Proteomes" id="UP001185631"/>
    </source>
</evidence>
<feature type="transmembrane region" description="Helical" evidence="2">
    <location>
        <begin position="120"/>
        <end position="139"/>
    </location>
</feature>
<gene>
    <name evidence="3" type="ORF">L8V01_09340</name>
    <name evidence="4" type="ORF">RAE13_10760</name>
</gene>
<keyword evidence="2" id="KW-0472">Membrane</keyword>
<evidence type="ECO:0000313" key="3">
    <source>
        <dbReference type="EMBL" id="MCZ9307677.1"/>
    </source>
</evidence>
<dbReference type="RefSeq" id="WP_269946799.1">
    <property type="nucleotide sequence ID" value="NZ_JAKMUU010000005.1"/>
</dbReference>
<name>A0A9X3MB82_9CORY</name>
<feature type="transmembrane region" description="Helical" evidence="2">
    <location>
        <begin position="40"/>
        <end position="61"/>
    </location>
</feature>
<dbReference type="InterPro" id="IPR036259">
    <property type="entry name" value="MFS_trans_sf"/>
</dbReference>
<reference evidence="4 6" key="2">
    <citation type="submission" date="2023-08" db="EMBL/GenBank/DDBJ databases">
        <title>Genomic characterization of the C. tuberculostearicum species complex, a ubiquitous member of the human skin microbiome.</title>
        <authorList>
            <person name="Ahmed N."/>
            <person name="Deming C."/>
            <person name="Conlan S."/>
            <person name="Segre J."/>
        </authorList>
    </citation>
    <scope>NUCLEOTIDE SEQUENCE [LARGE SCALE GENOMIC DNA]</scope>
    <source>
        <strain evidence="4 6">CTNIH19</strain>
    </source>
</reference>
<organism evidence="3 5">
    <name type="scientific">Corynebacterium curieae</name>
    <dbReference type="NCBI Taxonomy" id="2913500"/>
    <lineage>
        <taxon>Bacteria</taxon>
        <taxon>Bacillati</taxon>
        <taxon>Actinomycetota</taxon>
        <taxon>Actinomycetes</taxon>
        <taxon>Mycobacteriales</taxon>
        <taxon>Corynebacteriaceae</taxon>
        <taxon>Corynebacterium</taxon>
    </lineage>
</organism>
<proteinExistence type="predicted"/>
<dbReference type="InterPro" id="IPR046096">
    <property type="entry name" value="DUF6114"/>
</dbReference>
<evidence type="ECO:0000256" key="2">
    <source>
        <dbReference type="SAM" id="Phobius"/>
    </source>
</evidence>
<sequence length="154" mass="16383">MAAESTAEETRTLPAAEAAGEESKPGVWRRFRRWRSGRPFVPALLLILSGIIIAAPAYITIHISDLLVMISTISGVSTLLIGVLLVMFGLGAWFQPATSNYVGVLGIIVAIIALPTSNLGGFVIGSLFGIIGGAFTFAWQPGEKKRRTKEAADQ</sequence>
<protein>
    <submittedName>
        <fullName evidence="3">DUF6114 domain-containing protein</fullName>
    </submittedName>
</protein>
<keyword evidence="2" id="KW-0812">Transmembrane</keyword>
<reference evidence="3" key="1">
    <citation type="submission" date="2022-02" db="EMBL/GenBank/DDBJ databases">
        <title>Corynebacterium sp. from urogenital microbiome.</title>
        <authorList>
            <person name="Cappelli E.A."/>
            <person name="Ribeiro T.G."/>
            <person name="Peixe L."/>
        </authorList>
    </citation>
    <scope>NUCLEOTIDE SEQUENCE</scope>
    <source>
        <strain evidence="3">C8Ua_181</strain>
    </source>
</reference>
<dbReference type="Pfam" id="PF19609">
    <property type="entry name" value="DUF6114"/>
    <property type="match status" value="1"/>
</dbReference>
<feature type="transmembrane region" description="Helical" evidence="2">
    <location>
        <begin position="97"/>
        <end position="114"/>
    </location>
</feature>
<dbReference type="Proteomes" id="UP001185631">
    <property type="component" value="Unassembled WGS sequence"/>
</dbReference>
<dbReference type="Proteomes" id="UP001146430">
    <property type="component" value="Unassembled WGS sequence"/>
</dbReference>
<feature type="region of interest" description="Disordered" evidence="1">
    <location>
        <begin position="1"/>
        <end position="21"/>
    </location>
</feature>
<evidence type="ECO:0000256" key="1">
    <source>
        <dbReference type="SAM" id="MobiDB-lite"/>
    </source>
</evidence>
<dbReference type="SUPFAM" id="SSF103473">
    <property type="entry name" value="MFS general substrate transporter"/>
    <property type="match status" value="1"/>
</dbReference>
<keyword evidence="2" id="KW-1133">Transmembrane helix</keyword>
<evidence type="ECO:0000313" key="4">
    <source>
        <dbReference type="EMBL" id="MDV2424880.1"/>
    </source>
</evidence>